<dbReference type="Gene3D" id="1.10.287.950">
    <property type="entry name" value="Methyl-accepting chemotaxis protein"/>
    <property type="match status" value="1"/>
</dbReference>
<protein>
    <submittedName>
        <fullName evidence="13">Methyl-accepting chemotaxis protein</fullName>
    </submittedName>
</protein>
<gene>
    <name evidence="13" type="ORF">HNP49_003015</name>
</gene>
<name>A0A7X0BUM6_9PSED</name>
<proteinExistence type="inferred from homology"/>
<dbReference type="PROSITE" id="PS50111">
    <property type="entry name" value="CHEMOTAXIS_TRANSDUC_2"/>
    <property type="match status" value="1"/>
</dbReference>
<keyword evidence="8 10" id="KW-0807">Transducer</keyword>
<keyword evidence="6 11" id="KW-1133">Transmembrane helix</keyword>
<keyword evidence="5 11" id="KW-0812">Transmembrane</keyword>
<keyword evidence="14" id="KW-1185">Reference proteome</keyword>
<sequence>MRPAYSRYPYVCLLHALGLGVLMAVYQHWQLPWFLSIPAYLLLALWPWLGPWRLQEEHEPAVSAEPAGEPADALLAAWGQAQEQALQPLEAGIGQLQHIQEAQQQLLLAVVLEPCPQLPPATSRGDLSAELQGARAPLVELQAGQEQRQALVSGLQARSGEIQQVAQTIQSIASQTNLLALNAAIEAARAGDAGRGFAVVADEVRNLAARTATATEDINRMAGEIQQQTTAAAAGLAGQAERVALALQGLDEVEQRWQQLQQQAQSDSGTQEQFEQAWNDNLSRQQALLFALQEPCANLQELAEQLSACAQRLSSLPEVPAQ</sequence>
<dbReference type="PANTHER" id="PTHR32089:SF120">
    <property type="entry name" value="METHYL-ACCEPTING CHEMOTAXIS PROTEIN TLPQ"/>
    <property type="match status" value="1"/>
</dbReference>
<comment type="similarity">
    <text evidence="9">Belongs to the methyl-accepting chemotaxis (MCP) protein family.</text>
</comment>
<organism evidence="13 14">
    <name type="scientific">Pseudomonas fluvialis</name>
    <dbReference type="NCBI Taxonomy" id="1793966"/>
    <lineage>
        <taxon>Bacteria</taxon>
        <taxon>Pseudomonadati</taxon>
        <taxon>Pseudomonadota</taxon>
        <taxon>Gammaproteobacteria</taxon>
        <taxon>Pseudomonadales</taxon>
        <taxon>Pseudomonadaceae</taxon>
        <taxon>Pseudomonas</taxon>
    </lineage>
</organism>
<dbReference type="EMBL" id="JACHLL010000005">
    <property type="protein sequence ID" value="MBB6342833.1"/>
    <property type="molecule type" value="Genomic_DNA"/>
</dbReference>
<keyword evidence="7 11" id="KW-0472">Membrane</keyword>
<dbReference type="InterPro" id="IPR004089">
    <property type="entry name" value="MCPsignal_dom"/>
</dbReference>
<dbReference type="GO" id="GO:0007165">
    <property type="term" value="P:signal transduction"/>
    <property type="evidence" value="ECO:0007669"/>
    <property type="project" value="UniProtKB-KW"/>
</dbReference>
<keyword evidence="3" id="KW-0488">Methylation</keyword>
<evidence type="ECO:0000256" key="3">
    <source>
        <dbReference type="ARBA" id="ARBA00022481"/>
    </source>
</evidence>
<dbReference type="AlphaFoldDB" id="A0A7X0BUM6"/>
<feature type="domain" description="Methyl-accepting transducer" evidence="12">
    <location>
        <begin position="152"/>
        <end position="314"/>
    </location>
</feature>
<comment type="subcellular location">
    <subcellularLocation>
        <location evidence="1">Cell membrane</location>
    </subcellularLocation>
</comment>
<dbReference type="Proteomes" id="UP000557193">
    <property type="component" value="Unassembled WGS sequence"/>
</dbReference>
<evidence type="ECO:0000256" key="10">
    <source>
        <dbReference type="PROSITE-ProRule" id="PRU00284"/>
    </source>
</evidence>
<evidence type="ECO:0000313" key="13">
    <source>
        <dbReference type="EMBL" id="MBB6342833.1"/>
    </source>
</evidence>
<accession>A0A7X0BUM6</accession>
<evidence type="ECO:0000256" key="4">
    <source>
        <dbReference type="ARBA" id="ARBA00022500"/>
    </source>
</evidence>
<keyword evidence="4" id="KW-0145">Chemotaxis</keyword>
<dbReference type="Pfam" id="PF00015">
    <property type="entry name" value="MCPsignal"/>
    <property type="match status" value="1"/>
</dbReference>
<evidence type="ECO:0000256" key="5">
    <source>
        <dbReference type="ARBA" id="ARBA00022692"/>
    </source>
</evidence>
<evidence type="ECO:0000256" key="6">
    <source>
        <dbReference type="ARBA" id="ARBA00022989"/>
    </source>
</evidence>
<evidence type="ECO:0000256" key="9">
    <source>
        <dbReference type="ARBA" id="ARBA00029447"/>
    </source>
</evidence>
<dbReference type="GO" id="GO:0005886">
    <property type="term" value="C:plasma membrane"/>
    <property type="evidence" value="ECO:0007669"/>
    <property type="project" value="UniProtKB-SubCell"/>
</dbReference>
<dbReference type="GO" id="GO:0006935">
    <property type="term" value="P:chemotaxis"/>
    <property type="evidence" value="ECO:0007669"/>
    <property type="project" value="UniProtKB-KW"/>
</dbReference>
<evidence type="ECO:0000313" key="14">
    <source>
        <dbReference type="Proteomes" id="UP000557193"/>
    </source>
</evidence>
<evidence type="ECO:0000256" key="7">
    <source>
        <dbReference type="ARBA" id="ARBA00023136"/>
    </source>
</evidence>
<dbReference type="PANTHER" id="PTHR32089">
    <property type="entry name" value="METHYL-ACCEPTING CHEMOTAXIS PROTEIN MCPB"/>
    <property type="match status" value="1"/>
</dbReference>
<dbReference type="SMART" id="SM00283">
    <property type="entry name" value="MA"/>
    <property type="match status" value="1"/>
</dbReference>
<evidence type="ECO:0000256" key="1">
    <source>
        <dbReference type="ARBA" id="ARBA00004236"/>
    </source>
</evidence>
<evidence type="ECO:0000256" key="2">
    <source>
        <dbReference type="ARBA" id="ARBA00022475"/>
    </source>
</evidence>
<evidence type="ECO:0000259" key="12">
    <source>
        <dbReference type="PROSITE" id="PS50111"/>
    </source>
</evidence>
<keyword evidence="2" id="KW-1003">Cell membrane</keyword>
<feature type="transmembrane region" description="Helical" evidence="11">
    <location>
        <begin position="7"/>
        <end position="25"/>
    </location>
</feature>
<reference evidence="13 14" key="1">
    <citation type="submission" date="2020-08" db="EMBL/GenBank/DDBJ databases">
        <title>Functional genomics of gut bacteria from endangered species of beetles.</title>
        <authorList>
            <person name="Carlos-Shanley C."/>
        </authorList>
    </citation>
    <scope>NUCLEOTIDE SEQUENCE [LARGE SCALE GENOMIC DNA]</scope>
    <source>
        <strain evidence="13 14">S00202</strain>
    </source>
</reference>
<comment type="caution">
    <text evidence="13">The sequence shown here is derived from an EMBL/GenBank/DDBJ whole genome shotgun (WGS) entry which is preliminary data.</text>
</comment>
<dbReference type="SUPFAM" id="SSF58104">
    <property type="entry name" value="Methyl-accepting chemotaxis protein (MCP) signaling domain"/>
    <property type="match status" value="1"/>
</dbReference>
<evidence type="ECO:0000256" key="8">
    <source>
        <dbReference type="ARBA" id="ARBA00023224"/>
    </source>
</evidence>
<evidence type="ECO:0000256" key="11">
    <source>
        <dbReference type="SAM" id="Phobius"/>
    </source>
</evidence>